<name>A0A024W5U1_PLAFA</name>
<dbReference type="PANTHER" id="PTHR11842">
    <property type="entry name" value="MITOTIC SPINDLE ASSEMBLY CHECKPOINT PROTEIN MAD2"/>
    <property type="match status" value="1"/>
</dbReference>
<evidence type="ECO:0000313" key="3">
    <source>
        <dbReference type="Proteomes" id="UP000030708"/>
    </source>
</evidence>
<proteinExistence type="predicted"/>
<dbReference type="FunFam" id="3.30.900.10:FF:000011">
    <property type="entry name" value="HORMA domain protein, putative"/>
    <property type="match status" value="1"/>
</dbReference>
<sequence length="195" mass="23871">METYLVDFIEAFTHLILYLTNVYSSEYFEKKRKFNTLVWHCTNKRVEEYIQQALYPISKFLSNKSLYKYRIILKNLENEILKIYTIEFEQFYKSYNIPFNYLSLEQFIWDFFTYVEMQIYENYDEEKTFEISFDFLRDCETNTTVNDNLKGDWELISYDNLDVFEKKILKSMNISDNNEPNYICQIYVESPKNVT</sequence>
<dbReference type="SUPFAM" id="SSF56019">
    <property type="entry name" value="The spindle assembly checkpoint protein mad2"/>
    <property type="match status" value="1"/>
</dbReference>
<reference evidence="2 3" key="1">
    <citation type="submission" date="2013-02" db="EMBL/GenBank/DDBJ databases">
        <title>The Genome Annotation of Plasmodium falciparum Tanzania (2000708).</title>
        <authorList>
            <consortium name="The Broad Institute Genome Sequencing Platform"/>
            <consortium name="The Broad Institute Genome Sequencing Center for Infectious Disease"/>
            <person name="Neafsey D."/>
            <person name="Hoffman S."/>
            <person name="Volkman S."/>
            <person name="Rosenthal P."/>
            <person name="Walker B."/>
            <person name="Young S.K."/>
            <person name="Zeng Q."/>
            <person name="Gargeya S."/>
            <person name="Fitzgerald M."/>
            <person name="Haas B."/>
            <person name="Abouelleil A."/>
            <person name="Allen A.W."/>
            <person name="Alvarado L."/>
            <person name="Arachchi H.M."/>
            <person name="Berlin A.M."/>
            <person name="Chapman S.B."/>
            <person name="Gainer-Dewar J."/>
            <person name="Goldberg J."/>
            <person name="Griggs A."/>
            <person name="Gujja S."/>
            <person name="Hansen M."/>
            <person name="Howarth C."/>
            <person name="Imamovic A."/>
            <person name="Ireland A."/>
            <person name="Larimer J."/>
            <person name="McCowan C."/>
            <person name="Murphy C."/>
            <person name="Pearson M."/>
            <person name="Poon T.W."/>
            <person name="Priest M."/>
            <person name="Roberts A."/>
            <person name="Saif S."/>
            <person name="Shea T."/>
            <person name="Sisk P."/>
            <person name="Sykes S."/>
            <person name="Wortman J."/>
            <person name="Nusbaum C."/>
            <person name="Birren B."/>
        </authorList>
    </citation>
    <scope>NUCLEOTIDE SEQUENCE [LARGE SCALE GENOMIC DNA]</scope>
    <source>
        <strain evidence="3">Tanzania (2000708)</strain>
    </source>
</reference>
<dbReference type="eggNOG" id="ENOG502QXGQ">
    <property type="taxonomic scope" value="Eukaryota"/>
</dbReference>
<evidence type="ECO:0000313" key="2">
    <source>
        <dbReference type="EMBL" id="ETW36289.1"/>
    </source>
</evidence>
<evidence type="ECO:0000259" key="1">
    <source>
        <dbReference type="PROSITE" id="PS50815"/>
    </source>
</evidence>
<dbReference type="PANTHER" id="PTHR11842:SF10">
    <property type="entry name" value="MITOTIC SPINDLE ASSEMBLY CHECKPOINT PROTEIN MAD2B"/>
    <property type="match status" value="1"/>
</dbReference>
<dbReference type="InterPro" id="IPR036570">
    <property type="entry name" value="HORMA_dom_sf"/>
</dbReference>
<dbReference type="PROSITE" id="PS50815">
    <property type="entry name" value="HORMA"/>
    <property type="match status" value="1"/>
</dbReference>
<dbReference type="Gene3D" id="3.30.900.10">
    <property type="entry name" value="HORMA domain"/>
    <property type="match status" value="1"/>
</dbReference>
<dbReference type="OrthoDB" id="21254at2759"/>
<feature type="domain" description="HORMA" evidence="1">
    <location>
        <begin position="1"/>
        <end position="195"/>
    </location>
</feature>
<reference evidence="2 3" key="2">
    <citation type="submission" date="2013-02" db="EMBL/GenBank/DDBJ databases">
        <title>The Genome Sequence of Plasmodium falciparum Tanzania (2000708).</title>
        <authorList>
            <consortium name="The Broad Institute Genome Sequencing Platform"/>
            <consortium name="The Broad Institute Genome Sequencing Center for Infectious Disease"/>
            <person name="Neafsey D."/>
            <person name="Cheeseman I."/>
            <person name="Volkman S."/>
            <person name="Adams J."/>
            <person name="Walker B."/>
            <person name="Young S.K."/>
            <person name="Zeng Q."/>
            <person name="Gargeya S."/>
            <person name="Fitzgerald M."/>
            <person name="Haas B."/>
            <person name="Abouelleil A."/>
            <person name="Alvarado L."/>
            <person name="Arachchi H.M."/>
            <person name="Berlin A.M."/>
            <person name="Chapman S.B."/>
            <person name="Dewar J."/>
            <person name="Goldberg J."/>
            <person name="Griggs A."/>
            <person name="Gujja S."/>
            <person name="Hansen M."/>
            <person name="Howarth C."/>
            <person name="Imamovic A."/>
            <person name="Larimer J."/>
            <person name="McCowan C."/>
            <person name="Murphy C."/>
            <person name="Neiman D."/>
            <person name="Pearson M."/>
            <person name="Priest M."/>
            <person name="Roberts A."/>
            <person name="Saif S."/>
            <person name="Shea T."/>
            <person name="Sisk P."/>
            <person name="Sykes S."/>
            <person name="Wortman J."/>
            <person name="Nusbaum C."/>
            <person name="Birren B."/>
        </authorList>
    </citation>
    <scope>NUCLEOTIDE SEQUENCE [LARGE SCALE GENOMIC DNA]</scope>
    <source>
        <strain evidence="3">Tanzania (2000708)</strain>
    </source>
</reference>
<organism evidence="2 3">
    <name type="scientific">Plasmodium falciparum Tanzania</name>
    <name type="common">2000708</name>
    <dbReference type="NCBI Taxonomy" id="1036725"/>
    <lineage>
        <taxon>Eukaryota</taxon>
        <taxon>Sar</taxon>
        <taxon>Alveolata</taxon>
        <taxon>Apicomplexa</taxon>
        <taxon>Aconoidasida</taxon>
        <taxon>Haemosporida</taxon>
        <taxon>Plasmodiidae</taxon>
        <taxon>Plasmodium</taxon>
        <taxon>Plasmodium (Laverania)</taxon>
    </lineage>
</organism>
<dbReference type="Proteomes" id="UP000030708">
    <property type="component" value="Unassembled WGS sequence"/>
</dbReference>
<dbReference type="InterPro" id="IPR003511">
    <property type="entry name" value="HORMA_dom"/>
</dbReference>
<dbReference type="EMBL" id="KI926422">
    <property type="protein sequence ID" value="ETW36289.1"/>
    <property type="molecule type" value="Genomic_DNA"/>
</dbReference>
<protein>
    <recommendedName>
        <fullName evidence="1">HORMA domain-containing protein</fullName>
    </recommendedName>
</protein>
<dbReference type="GO" id="GO:0016035">
    <property type="term" value="C:zeta DNA polymerase complex"/>
    <property type="evidence" value="ECO:0007669"/>
    <property type="project" value="TreeGrafter"/>
</dbReference>
<gene>
    <name evidence="2" type="ORF">PFTANZ_02993</name>
</gene>
<dbReference type="AlphaFoldDB" id="A0A024W5U1"/>
<dbReference type="InterPro" id="IPR045091">
    <property type="entry name" value="Mad2-like"/>
</dbReference>
<accession>A0A024W5U1</accession>